<feature type="signal peptide" evidence="2">
    <location>
        <begin position="1"/>
        <end position="26"/>
    </location>
</feature>
<evidence type="ECO:0000313" key="4">
    <source>
        <dbReference type="Proteomes" id="UP000672097"/>
    </source>
</evidence>
<feature type="region of interest" description="Disordered" evidence="1">
    <location>
        <begin position="135"/>
        <end position="160"/>
    </location>
</feature>
<feature type="compositionally biased region" description="Low complexity" evidence="1">
    <location>
        <begin position="103"/>
        <end position="112"/>
    </location>
</feature>
<sequence length="160" mass="17139">MLTLARCSGSLVLCCGLMAAAMPVQASDQVYRCGQSYQTEPCPGGKAVAVGDARDDAARREAQRVAQREAQAAQQLQAERLQRERLVPHSATQPAVVRHRAAEAAAQAPAEDASQLPLCTRKSGLRTQGVGGCRDEMVYTAPGTGRKPKAEPNTRRRQTL</sequence>
<evidence type="ECO:0008006" key="5">
    <source>
        <dbReference type="Google" id="ProtNLM"/>
    </source>
</evidence>
<name>A0ABS5E2B5_9BURK</name>
<dbReference type="Proteomes" id="UP000672097">
    <property type="component" value="Unassembled WGS sequence"/>
</dbReference>
<evidence type="ECO:0000256" key="1">
    <source>
        <dbReference type="SAM" id="MobiDB-lite"/>
    </source>
</evidence>
<comment type="caution">
    <text evidence="3">The sequence shown here is derived from an EMBL/GenBank/DDBJ whole genome shotgun (WGS) entry which is preliminary data.</text>
</comment>
<evidence type="ECO:0000256" key="2">
    <source>
        <dbReference type="SAM" id="SignalP"/>
    </source>
</evidence>
<organism evidence="3 4">
    <name type="scientific">Ideonella paludis</name>
    <dbReference type="NCBI Taxonomy" id="1233411"/>
    <lineage>
        <taxon>Bacteria</taxon>
        <taxon>Pseudomonadati</taxon>
        <taxon>Pseudomonadota</taxon>
        <taxon>Betaproteobacteria</taxon>
        <taxon>Burkholderiales</taxon>
        <taxon>Sphaerotilaceae</taxon>
        <taxon>Ideonella</taxon>
    </lineage>
</organism>
<feature type="compositionally biased region" description="Low complexity" evidence="1">
    <location>
        <begin position="68"/>
        <end position="79"/>
    </location>
</feature>
<dbReference type="RefSeq" id="WP_210811103.1">
    <property type="nucleotide sequence ID" value="NZ_JAGQDG010000008.1"/>
</dbReference>
<protein>
    <recommendedName>
        <fullName evidence="5">DUF4124 domain-containing protein</fullName>
    </recommendedName>
</protein>
<keyword evidence="4" id="KW-1185">Reference proteome</keyword>
<gene>
    <name evidence="3" type="ORF">KAK11_19560</name>
</gene>
<proteinExistence type="predicted"/>
<accession>A0ABS5E2B5</accession>
<evidence type="ECO:0000313" key="3">
    <source>
        <dbReference type="EMBL" id="MBQ0937533.1"/>
    </source>
</evidence>
<reference evidence="3 4" key="1">
    <citation type="submission" date="2021-04" db="EMBL/GenBank/DDBJ databases">
        <title>The genome sequence of type strain Ideonella paludis KCTC 32238.</title>
        <authorList>
            <person name="Liu Y."/>
        </authorList>
    </citation>
    <scope>NUCLEOTIDE SEQUENCE [LARGE SCALE GENOMIC DNA]</scope>
    <source>
        <strain evidence="3 4">KCTC 32238</strain>
    </source>
</reference>
<feature type="region of interest" description="Disordered" evidence="1">
    <location>
        <begin position="64"/>
        <end position="112"/>
    </location>
</feature>
<keyword evidence="2" id="KW-0732">Signal</keyword>
<feature type="chain" id="PRO_5046897922" description="DUF4124 domain-containing protein" evidence="2">
    <location>
        <begin position="27"/>
        <end position="160"/>
    </location>
</feature>
<dbReference type="EMBL" id="JAGQDG010000008">
    <property type="protein sequence ID" value="MBQ0937533.1"/>
    <property type="molecule type" value="Genomic_DNA"/>
</dbReference>